<comment type="caution">
    <text evidence="2">The sequence shown here is derived from an EMBL/GenBank/DDBJ whole genome shotgun (WGS) entry which is preliminary data.</text>
</comment>
<name>A0A834JLV7_VESVU</name>
<feature type="compositionally biased region" description="Polar residues" evidence="1">
    <location>
        <begin position="68"/>
        <end position="77"/>
    </location>
</feature>
<gene>
    <name evidence="2" type="ORF">HZH66_010518</name>
</gene>
<proteinExistence type="predicted"/>
<feature type="region of interest" description="Disordered" evidence="1">
    <location>
        <begin position="66"/>
        <end position="87"/>
    </location>
</feature>
<keyword evidence="3" id="KW-1185">Reference proteome</keyword>
<dbReference type="EMBL" id="JACSEA010000012">
    <property type="protein sequence ID" value="KAF7387751.1"/>
    <property type="molecule type" value="Genomic_DNA"/>
</dbReference>
<evidence type="ECO:0000256" key="1">
    <source>
        <dbReference type="SAM" id="MobiDB-lite"/>
    </source>
</evidence>
<feature type="compositionally biased region" description="Basic and acidic residues" evidence="1">
    <location>
        <begin position="78"/>
        <end position="87"/>
    </location>
</feature>
<protein>
    <submittedName>
        <fullName evidence="2">Uncharacterized protein</fullName>
    </submittedName>
</protein>
<accession>A0A834JLV7</accession>
<evidence type="ECO:0000313" key="3">
    <source>
        <dbReference type="Proteomes" id="UP000614350"/>
    </source>
</evidence>
<dbReference type="Proteomes" id="UP000614350">
    <property type="component" value="Unassembled WGS sequence"/>
</dbReference>
<evidence type="ECO:0000313" key="2">
    <source>
        <dbReference type="EMBL" id="KAF7387751.1"/>
    </source>
</evidence>
<reference evidence="2" key="1">
    <citation type="journal article" date="2020" name="G3 (Bethesda)">
        <title>High-Quality Assemblies for Three Invasive Social Wasps from the &lt;i&gt;Vespula&lt;/i&gt; Genus.</title>
        <authorList>
            <person name="Harrop T.W.R."/>
            <person name="Guhlin J."/>
            <person name="McLaughlin G.M."/>
            <person name="Permina E."/>
            <person name="Stockwell P."/>
            <person name="Gilligan J."/>
            <person name="Le Lec M.F."/>
            <person name="Gruber M.A.M."/>
            <person name="Quinn O."/>
            <person name="Lovegrove M."/>
            <person name="Duncan E.J."/>
            <person name="Remnant E.J."/>
            <person name="Van Eeckhoven J."/>
            <person name="Graham B."/>
            <person name="Knapp R.A."/>
            <person name="Langford K.W."/>
            <person name="Kronenberg Z."/>
            <person name="Press M.O."/>
            <person name="Eacker S.M."/>
            <person name="Wilson-Rankin E.E."/>
            <person name="Purcell J."/>
            <person name="Lester P.J."/>
            <person name="Dearden P.K."/>
        </authorList>
    </citation>
    <scope>NUCLEOTIDE SEQUENCE</scope>
    <source>
        <strain evidence="2">Marl-1</strain>
    </source>
</reference>
<dbReference type="AlphaFoldDB" id="A0A834JLV7"/>
<organism evidence="2 3">
    <name type="scientific">Vespula vulgaris</name>
    <name type="common">Yellow jacket</name>
    <name type="synonym">Wasp</name>
    <dbReference type="NCBI Taxonomy" id="7454"/>
    <lineage>
        <taxon>Eukaryota</taxon>
        <taxon>Metazoa</taxon>
        <taxon>Ecdysozoa</taxon>
        <taxon>Arthropoda</taxon>
        <taxon>Hexapoda</taxon>
        <taxon>Insecta</taxon>
        <taxon>Pterygota</taxon>
        <taxon>Neoptera</taxon>
        <taxon>Endopterygota</taxon>
        <taxon>Hymenoptera</taxon>
        <taxon>Apocrita</taxon>
        <taxon>Aculeata</taxon>
        <taxon>Vespoidea</taxon>
        <taxon>Vespidae</taxon>
        <taxon>Vespinae</taxon>
        <taxon>Vespula</taxon>
    </lineage>
</organism>
<sequence>MRIYACILYCYYISVPFGLLAVKVDVHINNGSFGKTHTGNGHTGRSEIMREAPSEHAYEQICLRQEETSSVGSSSNKKVIDNASDSR</sequence>